<accession>A0A4Y2VQN6</accession>
<keyword evidence="4" id="KW-1185">Reference proteome</keyword>
<protein>
    <recommendedName>
        <fullName evidence="5">Dephospho-CoA kinase domain-containing protein</fullName>
    </recommendedName>
</protein>
<dbReference type="InterPro" id="IPR001977">
    <property type="entry name" value="Depp_CoAkinase"/>
</dbReference>
<keyword evidence="2" id="KW-0067">ATP-binding</keyword>
<evidence type="ECO:0000313" key="4">
    <source>
        <dbReference type="Proteomes" id="UP000499080"/>
    </source>
</evidence>
<feature type="non-terminal residue" evidence="3">
    <location>
        <position position="121"/>
    </location>
</feature>
<dbReference type="EMBL" id="BGPR01049087">
    <property type="protein sequence ID" value="GBO26070.1"/>
    <property type="molecule type" value="Genomic_DNA"/>
</dbReference>
<dbReference type="GO" id="GO:0005524">
    <property type="term" value="F:ATP binding"/>
    <property type="evidence" value="ECO:0007669"/>
    <property type="project" value="UniProtKB-KW"/>
</dbReference>
<dbReference type="Gene3D" id="3.40.50.300">
    <property type="entry name" value="P-loop containing nucleotide triphosphate hydrolases"/>
    <property type="match status" value="1"/>
</dbReference>
<dbReference type="AlphaFoldDB" id="A0A4Y2VQN6"/>
<sequence length="121" mass="13313">MASSSHRELCLHPSKVVCDWSCEMEFISLVVERLSIAMFLVGLTGGIASGKSSLSALLRNMGIEIIDADVIAREADFFKSLVYDSPGEEADMDGWGKFLCFGSTTSQEPLEKVFSHLFLEE</sequence>
<organism evidence="3 4">
    <name type="scientific">Araneus ventricosus</name>
    <name type="common">Orbweaver spider</name>
    <name type="synonym">Epeira ventricosa</name>
    <dbReference type="NCBI Taxonomy" id="182803"/>
    <lineage>
        <taxon>Eukaryota</taxon>
        <taxon>Metazoa</taxon>
        <taxon>Ecdysozoa</taxon>
        <taxon>Arthropoda</taxon>
        <taxon>Chelicerata</taxon>
        <taxon>Arachnida</taxon>
        <taxon>Araneae</taxon>
        <taxon>Araneomorphae</taxon>
        <taxon>Entelegynae</taxon>
        <taxon>Araneoidea</taxon>
        <taxon>Araneidae</taxon>
        <taxon>Araneus</taxon>
    </lineage>
</organism>
<name>A0A4Y2VQN6_ARAVE</name>
<dbReference type="Pfam" id="PF01121">
    <property type="entry name" value="CoaE"/>
    <property type="match status" value="1"/>
</dbReference>
<dbReference type="GO" id="GO:0015937">
    <property type="term" value="P:coenzyme A biosynthetic process"/>
    <property type="evidence" value="ECO:0007669"/>
    <property type="project" value="InterPro"/>
</dbReference>
<evidence type="ECO:0008006" key="5">
    <source>
        <dbReference type="Google" id="ProtNLM"/>
    </source>
</evidence>
<dbReference type="PROSITE" id="PS51219">
    <property type="entry name" value="DPCK"/>
    <property type="match status" value="1"/>
</dbReference>
<comment type="caution">
    <text evidence="3">The sequence shown here is derived from an EMBL/GenBank/DDBJ whole genome shotgun (WGS) entry which is preliminary data.</text>
</comment>
<dbReference type="InterPro" id="IPR027417">
    <property type="entry name" value="P-loop_NTPase"/>
</dbReference>
<evidence type="ECO:0000313" key="3">
    <source>
        <dbReference type="EMBL" id="GBO26070.1"/>
    </source>
</evidence>
<evidence type="ECO:0000256" key="1">
    <source>
        <dbReference type="ARBA" id="ARBA00022741"/>
    </source>
</evidence>
<dbReference type="SUPFAM" id="SSF52540">
    <property type="entry name" value="P-loop containing nucleoside triphosphate hydrolases"/>
    <property type="match status" value="1"/>
</dbReference>
<reference evidence="3 4" key="1">
    <citation type="journal article" date="2019" name="Sci. Rep.">
        <title>Orb-weaving spider Araneus ventricosus genome elucidates the spidroin gene catalogue.</title>
        <authorList>
            <person name="Kono N."/>
            <person name="Nakamura H."/>
            <person name="Ohtoshi R."/>
            <person name="Moran D.A.P."/>
            <person name="Shinohara A."/>
            <person name="Yoshida Y."/>
            <person name="Fujiwara M."/>
            <person name="Mori M."/>
            <person name="Tomita M."/>
            <person name="Arakawa K."/>
        </authorList>
    </citation>
    <scope>NUCLEOTIDE SEQUENCE [LARGE SCALE GENOMIC DNA]</scope>
</reference>
<dbReference type="GO" id="GO:0004140">
    <property type="term" value="F:dephospho-CoA kinase activity"/>
    <property type="evidence" value="ECO:0007669"/>
    <property type="project" value="InterPro"/>
</dbReference>
<dbReference type="OrthoDB" id="247245at2759"/>
<dbReference type="Proteomes" id="UP000499080">
    <property type="component" value="Unassembled WGS sequence"/>
</dbReference>
<gene>
    <name evidence="3" type="ORF">AVEN_272901_1</name>
</gene>
<evidence type="ECO:0000256" key="2">
    <source>
        <dbReference type="ARBA" id="ARBA00022840"/>
    </source>
</evidence>
<keyword evidence="1" id="KW-0547">Nucleotide-binding</keyword>
<proteinExistence type="predicted"/>